<gene>
    <name evidence="2" type="ORF">SMACR_08807</name>
</gene>
<feature type="compositionally biased region" description="Basic and acidic residues" evidence="1">
    <location>
        <begin position="50"/>
        <end position="96"/>
    </location>
</feature>
<comment type="caution">
    <text evidence="2">The sequence shown here is derived from an EMBL/GenBank/DDBJ whole genome shotgun (WGS) entry which is preliminary data.</text>
</comment>
<organism evidence="2 3">
    <name type="scientific">Sordaria macrospora</name>
    <dbReference type="NCBI Taxonomy" id="5147"/>
    <lineage>
        <taxon>Eukaryota</taxon>
        <taxon>Fungi</taxon>
        <taxon>Dikarya</taxon>
        <taxon>Ascomycota</taxon>
        <taxon>Pezizomycotina</taxon>
        <taxon>Sordariomycetes</taxon>
        <taxon>Sordariomycetidae</taxon>
        <taxon>Sordariales</taxon>
        <taxon>Sordariaceae</taxon>
        <taxon>Sordaria</taxon>
    </lineage>
</organism>
<dbReference type="Proteomes" id="UP000433876">
    <property type="component" value="Unassembled WGS sequence"/>
</dbReference>
<feature type="compositionally biased region" description="Low complexity" evidence="1">
    <location>
        <begin position="192"/>
        <end position="206"/>
    </location>
</feature>
<evidence type="ECO:0000313" key="3">
    <source>
        <dbReference type="Proteomes" id="UP000433876"/>
    </source>
</evidence>
<feature type="region of interest" description="Disordered" evidence="1">
    <location>
        <begin position="182"/>
        <end position="229"/>
    </location>
</feature>
<evidence type="ECO:0000256" key="1">
    <source>
        <dbReference type="SAM" id="MobiDB-lite"/>
    </source>
</evidence>
<dbReference type="AlphaFoldDB" id="A0A8S8ZF63"/>
<proteinExistence type="predicted"/>
<evidence type="ECO:0000313" key="2">
    <source>
        <dbReference type="EMBL" id="KAA8628299.1"/>
    </source>
</evidence>
<sequence length="229" mass="25696">MSDPFHELRTARKGGVQPLHRQTTSLQIPDRFNELRTGHPAANPRCSFLWDRHDKEDGALGRPARTTDPEKIACEGKSRDSKTPKEDEEKATEEKHKPRGSRVNKALSILRLKRSSSEPPASKSPCLSRRPTPIFTARVNLTTQGATSVKAIDSSLVMATTESQSRKFSFEDQTEVISLSPYHHPLNQRSLPQATPKKQTPFKPTTSSYLKETPRRRVSHGHSPAIFIN</sequence>
<feature type="region of interest" description="Disordered" evidence="1">
    <location>
        <begin position="1"/>
        <end position="130"/>
    </location>
</feature>
<dbReference type="EMBL" id="NMPR01000193">
    <property type="protein sequence ID" value="KAA8628299.1"/>
    <property type="molecule type" value="Genomic_DNA"/>
</dbReference>
<accession>A0A8S8ZF63</accession>
<reference evidence="2 3" key="1">
    <citation type="submission" date="2017-07" db="EMBL/GenBank/DDBJ databases">
        <title>Genome sequence of the Sordaria macrospora wild type strain R19027.</title>
        <authorList>
            <person name="Nowrousian M."/>
            <person name="Teichert I."/>
            <person name="Kueck U."/>
        </authorList>
    </citation>
    <scope>NUCLEOTIDE SEQUENCE [LARGE SCALE GENOMIC DNA]</scope>
    <source>
        <strain evidence="2 3">R19027</strain>
        <tissue evidence="2">Mycelium</tissue>
    </source>
</reference>
<name>A0A8S8ZF63_SORMA</name>
<protein>
    <submittedName>
        <fullName evidence="2">Uncharacterized protein</fullName>
    </submittedName>
</protein>
<dbReference type="VEuPathDB" id="FungiDB:SMAC_08807"/>
<feature type="compositionally biased region" description="Basic and acidic residues" evidence="1">
    <location>
        <begin position="1"/>
        <end position="10"/>
    </location>
</feature>